<dbReference type="Pfam" id="PF00441">
    <property type="entry name" value="Acyl-CoA_dh_1"/>
    <property type="match status" value="1"/>
</dbReference>
<dbReference type="InterPro" id="IPR041504">
    <property type="entry name" value="AidB_N"/>
</dbReference>
<evidence type="ECO:0000259" key="7">
    <source>
        <dbReference type="Pfam" id="PF02770"/>
    </source>
</evidence>
<dbReference type="PANTHER" id="PTHR42707:SF3">
    <property type="entry name" value="ACYL-COA DEHYDROGENASE AIDB-RELATED"/>
    <property type="match status" value="1"/>
</dbReference>
<comment type="caution">
    <text evidence="9">The sequence shown here is derived from an EMBL/GenBank/DDBJ whole genome shotgun (WGS) entry which is preliminary data.</text>
</comment>
<dbReference type="Gene3D" id="6.10.250.600">
    <property type="match status" value="1"/>
</dbReference>
<protein>
    <submittedName>
        <fullName evidence="9">Acyl-CoA dehydrogenase family protein</fullName>
    </submittedName>
</protein>
<comment type="cofactor">
    <cofactor evidence="1">
        <name>FAD</name>
        <dbReference type="ChEBI" id="CHEBI:57692"/>
    </cofactor>
</comment>
<accession>A0ABV8S3V7</accession>
<feature type="domain" description="Acyl-CoA oxidase/dehydrogenase middle" evidence="7">
    <location>
        <begin position="195"/>
        <end position="287"/>
    </location>
</feature>
<evidence type="ECO:0000259" key="6">
    <source>
        <dbReference type="Pfam" id="PF00441"/>
    </source>
</evidence>
<evidence type="ECO:0000313" key="9">
    <source>
        <dbReference type="EMBL" id="MFC4299660.1"/>
    </source>
</evidence>
<keyword evidence="3" id="KW-0285">Flavoprotein</keyword>
<keyword evidence="4" id="KW-0274">FAD</keyword>
<proteinExistence type="inferred from homology"/>
<dbReference type="Proteomes" id="UP001595756">
    <property type="component" value="Unassembled WGS sequence"/>
</dbReference>
<dbReference type="Gene3D" id="1.20.140.10">
    <property type="entry name" value="Butyryl-CoA Dehydrogenase, subunit A, domain 3"/>
    <property type="match status" value="1"/>
</dbReference>
<evidence type="ECO:0000256" key="4">
    <source>
        <dbReference type="ARBA" id="ARBA00022827"/>
    </source>
</evidence>
<dbReference type="PANTHER" id="PTHR42707">
    <property type="entry name" value="ACYL-COA DEHYDROGENASE"/>
    <property type="match status" value="1"/>
</dbReference>
<feature type="domain" description="Adaptive response protein AidB N-terminal" evidence="8">
    <location>
        <begin position="26"/>
        <end position="179"/>
    </location>
</feature>
<comment type="similarity">
    <text evidence="2">Belongs to the acyl-CoA dehydrogenase family.</text>
</comment>
<dbReference type="SUPFAM" id="SSF47203">
    <property type="entry name" value="Acyl-CoA dehydrogenase C-terminal domain-like"/>
    <property type="match status" value="1"/>
</dbReference>
<sequence length="558" mass="60612">MHLEDRAAQTNGAQAASGAGQPGTDNQVPDLPDCNLYLTDEALVEGVRREGAGDREAELETWGARLGRADLSRLAAEINRQEPALRSFDRRGARIDVVDFHPGWSEFLSLAFAQGMHGSAWTEPGPGAQVARAAHYLMHGQIEAGSLCPATMTSAAIPLLAREPWFAAIQPLLASREYDGRDVPVTEKRAMMIGMGMTERQGGSDLRANLSHAEPLGEGWFRLTGHKWFLSSPMSDVHLVLARDGDGHSCFYMPRWLDDGRRNPVRLLRLKDKLGNRSNASAEAEFEGAAGRRVGEPGRGIATLVEMASYTRLDCVLGSTALMRQALVQGIHHARYRRAFGRLLIDQPLMRQVLADLALESEAATALALRLAGAFDRPEQPAEQALRRLLVPAAKFWVCKRAIAVTAECMEVWGGNGYVEDGPMPRLYREAPVNSIWEGSGNVMCLDVLRAARQEPQFVAQAVDGLARAHAGEPALRAAADRLLAVLALDADGQQAMARMVARDLVLLVQADLLLRHAPPGVARAFVDSRLGADGGDAFGARPVMLASDTLLRRAWPD</sequence>
<feature type="region of interest" description="Disordered" evidence="5">
    <location>
        <begin position="1"/>
        <end position="32"/>
    </location>
</feature>
<dbReference type="Pfam" id="PF18158">
    <property type="entry name" value="AidB_N"/>
    <property type="match status" value="1"/>
</dbReference>
<feature type="compositionally biased region" description="Low complexity" evidence="5">
    <location>
        <begin position="8"/>
        <end position="19"/>
    </location>
</feature>
<reference evidence="10" key="1">
    <citation type="journal article" date="2019" name="Int. J. Syst. Evol. Microbiol.">
        <title>The Global Catalogue of Microorganisms (GCM) 10K type strain sequencing project: providing services to taxonomists for standard genome sequencing and annotation.</title>
        <authorList>
            <consortium name="The Broad Institute Genomics Platform"/>
            <consortium name="The Broad Institute Genome Sequencing Center for Infectious Disease"/>
            <person name="Wu L."/>
            <person name="Ma J."/>
        </authorList>
    </citation>
    <scope>NUCLEOTIDE SEQUENCE [LARGE SCALE GENOMIC DNA]</scope>
    <source>
        <strain evidence="10">CGMCC 1.19029</strain>
    </source>
</reference>
<dbReference type="PROSITE" id="PS00073">
    <property type="entry name" value="ACYL_COA_DH_2"/>
    <property type="match status" value="1"/>
</dbReference>
<dbReference type="InterPro" id="IPR052904">
    <property type="entry name" value="Acyl-CoA_dehydrogenase-like"/>
</dbReference>
<evidence type="ECO:0000256" key="1">
    <source>
        <dbReference type="ARBA" id="ARBA00001974"/>
    </source>
</evidence>
<dbReference type="InterPro" id="IPR006089">
    <property type="entry name" value="Acyl-CoA_DH_CS"/>
</dbReference>
<organism evidence="9 10">
    <name type="scientific">Castellaniella hirudinis</name>
    <dbReference type="NCBI Taxonomy" id="1144617"/>
    <lineage>
        <taxon>Bacteria</taxon>
        <taxon>Pseudomonadati</taxon>
        <taxon>Pseudomonadota</taxon>
        <taxon>Betaproteobacteria</taxon>
        <taxon>Burkholderiales</taxon>
        <taxon>Alcaligenaceae</taxon>
        <taxon>Castellaniella</taxon>
    </lineage>
</organism>
<evidence type="ECO:0000256" key="3">
    <source>
        <dbReference type="ARBA" id="ARBA00022630"/>
    </source>
</evidence>
<evidence type="ECO:0000256" key="5">
    <source>
        <dbReference type="SAM" id="MobiDB-lite"/>
    </source>
</evidence>
<feature type="domain" description="Acyl-CoA dehydrogenase/oxidase C-terminal" evidence="6">
    <location>
        <begin position="298"/>
        <end position="451"/>
    </location>
</feature>
<dbReference type="SUPFAM" id="SSF56645">
    <property type="entry name" value="Acyl-CoA dehydrogenase NM domain-like"/>
    <property type="match status" value="1"/>
</dbReference>
<dbReference type="Gene3D" id="2.40.110.20">
    <property type="match status" value="1"/>
</dbReference>
<gene>
    <name evidence="9" type="ORF">ACFO0J_16580</name>
</gene>
<dbReference type="RefSeq" id="WP_376814198.1">
    <property type="nucleotide sequence ID" value="NZ_JBHSDY010000011.1"/>
</dbReference>
<dbReference type="InterPro" id="IPR009075">
    <property type="entry name" value="AcylCo_DH/oxidase_C"/>
</dbReference>
<evidence type="ECO:0000256" key="2">
    <source>
        <dbReference type="ARBA" id="ARBA00009347"/>
    </source>
</evidence>
<evidence type="ECO:0000259" key="8">
    <source>
        <dbReference type="Pfam" id="PF18158"/>
    </source>
</evidence>
<keyword evidence="10" id="KW-1185">Reference proteome</keyword>
<dbReference type="InterPro" id="IPR006091">
    <property type="entry name" value="Acyl-CoA_Oxase/DH_mid-dom"/>
</dbReference>
<dbReference type="InterPro" id="IPR036250">
    <property type="entry name" value="AcylCo_DH-like_C"/>
</dbReference>
<dbReference type="InterPro" id="IPR009100">
    <property type="entry name" value="AcylCoA_DH/oxidase_NM_dom_sf"/>
</dbReference>
<name>A0ABV8S3V7_9BURK</name>
<dbReference type="EMBL" id="JBHSDY010000011">
    <property type="protein sequence ID" value="MFC4299660.1"/>
    <property type="molecule type" value="Genomic_DNA"/>
</dbReference>
<evidence type="ECO:0000313" key="10">
    <source>
        <dbReference type="Proteomes" id="UP001595756"/>
    </source>
</evidence>
<dbReference type="Pfam" id="PF02770">
    <property type="entry name" value="Acyl-CoA_dh_M"/>
    <property type="match status" value="1"/>
</dbReference>